<dbReference type="SMART" id="SM00304">
    <property type="entry name" value="HAMP"/>
    <property type="match status" value="1"/>
</dbReference>
<dbReference type="Gene3D" id="6.10.340.10">
    <property type="match status" value="1"/>
</dbReference>
<dbReference type="PROSITE" id="PS50885">
    <property type="entry name" value="HAMP"/>
    <property type="match status" value="1"/>
</dbReference>
<dbReference type="InterPro" id="IPR036097">
    <property type="entry name" value="HisK_dim/P_sf"/>
</dbReference>
<dbReference type="SUPFAM" id="SSF47384">
    <property type="entry name" value="Homodimeric domain of signal transducing histidine kinase"/>
    <property type="match status" value="1"/>
</dbReference>
<evidence type="ECO:0000313" key="18">
    <source>
        <dbReference type="EMBL" id="MBN9412654.1"/>
    </source>
</evidence>
<feature type="transmembrane region" description="Helical" evidence="14">
    <location>
        <begin position="284"/>
        <end position="306"/>
    </location>
</feature>
<dbReference type="InterPro" id="IPR045671">
    <property type="entry name" value="NtrY-like_N"/>
</dbReference>
<keyword evidence="8" id="KW-0547">Nucleotide-binding</keyword>
<keyword evidence="7 14" id="KW-0812">Transmembrane</keyword>
<name>A0A8J7PVL2_9PROT</name>
<dbReference type="InterPro" id="IPR017232">
    <property type="entry name" value="NtrY"/>
</dbReference>
<keyword evidence="5" id="KW-0597">Phosphoprotein</keyword>
<dbReference type="SMART" id="SM00387">
    <property type="entry name" value="HATPase_c"/>
    <property type="match status" value="1"/>
</dbReference>
<dbReference type="InterPro" id="IPR003594">
    <property type="entry name" value="HATPase_dom"/>
</dbReference>
<dbReference type="GO" id="GO:0006355">
    <property type="term" value="P:regulation of DNA-templated transcription"/>
    <property type="evidence" value="ECO:0007669"/>
    <property type="project" value="InterPro"/>
</dbReference>
<reference evidence="18" key="1">
    <citation type="submission" date="2021-02" db="EMBL/GenBank/DDBJ databases">
        <title>Thiocyanate and organic carbon inputs drive convergent selection for specific autotrophic Afipia and Thiobacillus strains within complex microbiomes.</title>
        <authorList>
            <person name="Huddy R.J."/>
            <person name="Sachdeva R."/>
            <person name="Kadzinga F."/>
            <person name="Kantor R.S."/>
            <person name="Harrison S.T.L."/>
            <person name="Banfield J.F."/>
        </authorList>
    </citation>
    <scope>NUCLEOTIDE SEQUENCE</scope>
    <source>
        <strain evidence="18">SCN18_10_11_15_R4_P_38_20</strain>
    </source>
</reference>
<dbReference type="Pfam" id="PF00512">
    <property type="entry name" value="HisKA"/>
    <property type="match status" value="1"/>
</dbReference>
<evidence type="ECO:0000256" key="7">
    <source>
        <dbReference type="ARBA" id="ARBA00022692"/>
    </source>
</evidence>
<dbReference type="Gene3D" id="3.30.450.20">
    <property type="entry name" value="PAS domain"/>
    <property type="match status" value="1"/>
</dbReference>
<dbReference type="Pfam" id="PF19312">
    <property type="entry name" value="NtrY_N"/>
    <property type="match status" value="1"/>
</dbReference>
<keyword evidence="6" id="KW-0808">Transferase</keyword>
<dbReference type="Proteomes" id="UP000664414">
    <property type="component" value="Unassembled WGS sequence"/>
</dbReference>
<evidence type="ECO:0000256" key="13">
    <source>
        <dbReference type="ARBA" id="ARBA00023136"/>
    </source>
</evidence>
<evidence type="ECO:0000313" key="19">
    <source>
        <dbReference type="Proteomes" id="UP000664414"/>
    </source>
</evidence>
<dbReference type="SUPFAM" id="SSF55785">
    <property type="entry name" value="PYP-like sensor domain (PAS domain)"/>
    <property type="match status" value="1"/>
</dbReference>
<dbReference type="InterPro" id="IPR004358">
    <property type="entry name" value="Sig_transdc_His_kin-like_C"/>
</dbReference>
<dbReference type="SMART" id="SM00388">
    <property type="entry name" value="HisKA"/>
    <property type="match status" value="1"/>
</dbReference>
<evidence type="ECO:0000256" key="2">
    <source>
        <dbReference type="ARBA" id="ARBA00004651"/>
    </source>
</evidence>
<keyword evidence="4" id="KW-1003">Cell membrane</keyword>
<evidence type="ECO:0000259" key="17">
    <source>
        <dbReference type="PROSITE" id="PS50885"/>
    </source>
</evidence>
<keyword evidence="12" id="KW-0902">Two-component regulatory system</keyword>
<evidence type="ECO:0000259" key="16">
    <source>
        <dbReference type="PROSITE" id="PS50112"/>
    </source>
</evidence>
<comment type="catalytic activity">
    <reaction evidence="1">
        <text>ATP + protein L-histidine = ADP + protein N-phospho-L-histidine.</text>
        <dbReference type="EC" id="2.7.13.3"/>
    </reaction>
</comment>
<dbReference type="InterPro" id="IPR035965">
    <property type="entry name" value="PAS-like_dom_sf"/>
</dbReference>
<dbReference type="PANTHER" id="PTHR43065:SF10">
    <property type="entry name" value="PEROXIDE STRESS-ACTIVATED HISTIDINE KINASE MAK3"/>
    <property type="match status" value="1"/>
</dbReference>
<evidence type="ECO:0000256" key="6">
    <source>
        <dbReference type="ARBA" id="ARBA00022679"/>
    </source>
</evidence>
<dbReference type="PROSITE" id="PS51257">
    <property type="entry name" value="PROKAR_LIPOPROTEIN"/>
    <property type="match status" value="1"/>
</dbReference>
<sequence>MKLSTLLSFNIFTKWRVWLLIVAGIACGIATYFTFSHTGLLGTNSQAIVLLLNIDLAILLLFVIIIARRLVKLWGHRRQKRAGAKLHTRLAFIFGALTVAPTILISITSGYLFNAGIGSWFNERISTALQESTAVAEAYLEEHKKVIRANCEGMAHALSDNFQLLLNDPIHFNQALDIELQVRSLDEAIVFNPSPEVLARSRLSFSLEFEPISEIDLERAEKSVVINTSQSGDRVRALMKLPNYNAYLLVGRLVDPVVLKRIANTKDAASEYNQLHDIQKQLEIRFFLAFILISLILLAIAIWVGLNFANQLAYPIIDLIEAAEKVASGNLNVTVKDGRQEDELSILGRTFNHMTHQLQVQQQELIEANHQIDQRRQFIEDVLRGVSAGVIELSSKGIIRLLNRSALELLRLNDHEILGQKLAKIIPEMGEILMQAKENKINFYQTELNLTREGFTRVLLVRVVQEKGEESLQGIIVTFDDITALVFAQRKAAWADVARGIAHEIKNPLTPIQLSAERLRRKYLPAIQNDSQAFETCIETIIRQVDHIGRMVTEFSDFARMPAPQITLTNLIELCQQAIFLQQSAHPEIEFDFSNTYQHLDIYADLSQIGQVLTNLIQNAIDSIINWQNETKEKTTLGWIGLKIILDDKKLTLLIEDNGKGFPENRSSLTEPYVTYREKGTGLGLAIVKKIIEDHGGEINLEDRSVRGACVRITLPTTIIEKVVMMPSVPFNIS</sequence>
<dbReference type="EC" id="2.7.13.3" evidence="3"/>
<dbReference type="Pfam" id="PF02518">
    <property type="entry name" value="HATPase_c"/>
    <property type="match status" value="1"/>
</dbReference>
<dbReference type="InterPro" id="IPR036890">
    <property type="entry name" value="HATPase_C_sf"/>
</dbReference>
<dbReference type="CDD" id="cd00082">
    <property type="entry name" value="HisKA"/>
    <property type="match status" value="1"/>
</dbReference>
<dbReference type="PRINTS" id="PR00344">
    <property type="entry name" value="BCTRLSENSOR"/>
</dbReference>
<evidence type="ECO:0000256" key="10">
    <source>
        <dbReference type="ARBA" id="ARBA00022840"/>
    </source>
</evidence>
<dbReference type="GO" id="GO:0005886">
    <property type="term" value="C:plasma membrane"/>
    <property type="evidence" value="ECO:0007669"/>
    <property type="project" value="UniProtKB-SubCell"/>
</dbReference>
<feature type="transmembrane region" description="Helical" evidence="14">
    <location>
        <begin position="47"/>
        <end position="70"/>
    </location>
</feature>
<dbReference type="Gene3D" id="3.30.565.10">
    <property type="entry name" value="Histidine kinase-like ATPase, C-terminal domain"/>
    <property type="match status" value="1"/>
</dbReference>
<evidence type="ECO:0000259" key="15">
    <source>
        <dbReference type="PROSITE" id="PS50109"/>
    </source>
</evidence>
<dbReference type="SUPFAM" id="SSF158472">
    <property type="entry name" value="HAMP domain-like"/>
    <property type="match status" value="1"/>
</dbReference>
<evidence type="ECO:0000256" key="14">
    <source>
        <dbReference type="SAM" id="Phobius"/>
    </source>
</evidence>
<comment type="caution">
    <text evidence="18">The sequence shown here is derived from an EMBL/GenBank/DDBJ whole genome shotgun (WGS) entry which is preliminary data.</text>
</comment>
<evidence type="ECO:0000256" key="4">
    <source>
        <dbReference type="ARBA" id="ARBA00022475"/>
    </source>
</evidence>
<dbReference type="InterPro" id="IPR005467">
    <property type="entry name" value="His_kinase_dom"/>
</dbReference>
<keyword evidence="10" id="KW-0067">ATP-binding</keyword>
<feature type="transmembrane region" description="Helical" evidence="14">
    <location>
        <begin position="15"/>
        <end position="35"/>
    </location>
</feature>
<keyword evidence="13 14" id="KW-0472">Membrane</keyword>
<dbReference type="Gene3D" id="1.10.287.130">
    <property type="match status" value="1"/>
</dbReference>
<dbReference type="AlphaFoldDB" id="A0A8J7PVL2"/>
<keyword evidence="11 14" id="KW-1133">Transmembrane helix</keyword>
<dbReference type="PROSITE" id="PS50112">
    <property type="entry name" value="PAS"/>
    <property type="match status" value="1"/>
</dbReference>
<feature type="transmembrane region" description="Helical" evidence="14">
    <location>
        <begin position="90"/>
        <end position="113"/>
    </location>
</feature>
<dbReference type="InterPro" id="IPR000014">
    <property type="entry name" value="PAS"/>
</dbReference>
<feature type="domain" description="HAMP" evidence="17">
    <location>
        <begin position="310"/>
        <end position="363"/>
    </location>
</feature>
<dbReference type="PANTHER" id="PTHR43065">
    <property type="entry name" value="SENSOR HISTIDINE KINASE"/>
    <property type="match status" value="1"/>
</dbReference>
<evidence type="ECO:0000256" key="8">
    <source>
        <dbReference type="ARBA" id="ARBA00022741"/>
    </source>
</evidence>
<gene>
    <name evidence="18" type="ORF">J0H12_01835</name>
</gene>
<dbReference type="PROSITE" id="PS50109">
    <property type="entry name" value="HIS_KIN"/>
    <property type="match status" value="1"/>
</dbReference>
<evidence type="ECO:0000256" key="1">
    <source>
        <dbReference type="ARBA" id="ARBA00000085"/>
    </source>
</evidence>
<dbReference type="InterPro" id="IPR003660">
    <property type="entry name" value="HAMP_dom"/>
</dbReference>
<keyword evidence="9 18" id="KW-0418">Kinase</keyword>
<proteinExistence type="predicted"/>
<protein>
    <recommendedName>
        <fullName evidence="3">histidine kinase</fullName>
        <ecNumber evidence="3">2.7.13.3</ecNumber>
    </recommendedName>
</protein>
<feature type="domain" description="Histidine kinase" evidence="15">
    <location>
        <begin position="500"/>
        <end position="719"/>
    </location>
</feature>
<dbReference type="CDD" id="cd00130">
    <property type="entry name" value="PAS"/>
    <property type="match status" value="1"/>
</dbReference>
<comment type="subcellular location">
    <subcellularLocation>
        <location evidence="2">Cell membrane</location>
        <topology evidence="2">Multi-pass membrane protein</topology>
    </subcellularLocation>
</comment>
<dbReference type="EMBL" id="JAFKGL010000012">
    <property type="protein sequence ID" value="MBN9412654.1"/>
    <property type="molecule type" value="Genomic_DNA"/>
</dbReference>
<evidence type="ECO:0000256" key="5">
    <source>
        <dbReference type="ARBA" id="ARBA00022553"/>
    </source>
</evidence>
<feature type="domain" description="PAS" evidence="16">
    <location>
        <begin position="375"/>
        <end position="422"/>
    </location>
</feature>
<dbReference type="GO" id="GO:0005524">
    <property type="term" value="F:ATP binding"/>
    <property type="evidence" value="ECO:0007669"/>
    <property type="project" value="UniProtKB-KW"/>
</dbReference>
<accession>A0A8J7PVL2</accession>
<evidence type="ECO:0000256" key="3">
    <source>
        <dbReference type="ARBA" id="ARBA00012438"/>
    </source>
</evidence>
<evidence type="ECO:0000256" key="11">
    <source>
        <dbReference type="ARBA" id="ARBA00022989"/>
    </source>
</evidence>
<dbReference type="InterPro" id="IPR013767">
    <property type="entry name" value="PAS_fold"/>
</dbReference>
<dbReference type="CDD" id="cd06225">
    <property type="entry name" value="HAMP"/>
    <property type="match status" value="1"/>
</dbReference>
<evidence type="ECO:0000256" key="9">
    <source>
        <dbReference type="ARBA" id="ARBA00022777"/>
    </source>
</evidence>
<dbReference type="InterPro" id="IPR003661">
    <property type="entry name" value="HisK_dim/P_dom"/>
</dbReference>
<dbReference type="SUPFAM" id="SSF55874">
    <property type="entry name" value="ATPase domain of HSP90 chaperone/DNA topoisomerase II/histidine kinase"/>
    <property type="match status" value="1"/>
</dbReference>
<evidence type="ECO:0000256" key="12">
    <source>
        <dbReference type="ARBA" id="ARBA00023012"/>
    </source>
</evidence>
<dbReference type="Pfam" id="PF00672">
    <property type="entry name" value="HAMP"/>
    <property type="match status" value="1"/>
</dbReference>
<organism evidence="18 19">
    <name type="scientific">Candidatus Paracaedimonas acanthamoebae</name>
    <dbReference type="NCBI Taxonomy" id="244581"/>
    <lineage>
        <taxon>Bacteria</taxon>
        <taxon>Pseudomonadati</taxon>
        <taxon>Pseudomonadota</taxon>
        <taxon>Alphaproteobacteria</taxon>
        <taxon>Holosporales</taxon>
        <taxon>Caedimonadaceae</taxon>
        <taxon>Candidatus Paracaedimonas</taxon>
    </lineage>
</organism>
<dbReference type="GO" id="GO:0000155">
    <property type="term" value="F:phosphorelay sensor kinase activity"/>
    <property type="evidence" value="ECO:0007669"/>
    <property type="project" value="InterPro"/>
</dbReference>
<dbReference type="Pfam" id="PF00989">
    <property type="entry name" value="PAS"/>
    <property type="match status" value="1"/>
</dbReference>
<dbReference type="PIRSF" id="PIRSF037532">
    <property type="entry name" value="STHK_NtrY"/>
    <property type="match status" value="1"/>
</dbReference>